<feature type="transmembrane region" description="Helical" evidence="1">
    <location>
        <begin position="7"/>
        <end position="36"/>
    </location>
</feature>
<name>A0A8D8P3U5_CULPI</name>
<feature type="transmembrane region" description="Helical" evidence="1">
    <location>
        <begin position="42"/>
        <end position="71"/>
    </location>
</feature>
<keyword evidence="1" id="KW-1133">Transmembrane helix</keyword>
<proteinExistence type="predicted"/>
<evidence type="ECO:0000256" key="1">
    <source>
        <dbReference type="SAM" id="Phobius"/>
    </source>
</evidence>
<organism evidence="2">
    <name type="scientific">Culex pipiens</name>
    <name type="common">House mosquito</name>
    <dbReference type="NCBI Taxonomy" id="7175"/>
    <lineage>
        <taxon>Eukaryota</taxon>
        <taxon>Metazoa</taxon>
        <taxon>Ecdysozoa</taxon>
        <taxon>Arthropoda</taxon>
        <taxon>Hexapoda</taxon>
        <taxon>Insecta</taxon>
        <taxon>Pterygota</taxon>
        <taxon>Neoptera</taxon>
        <taxon>Endopterygota</taxon>
        <taxon>Diptera</taxon>
        <taxon>Nematocera</taxon>
        <taxon>Culicoidea</taxon>
        <taxon>Culicidae</taxon>
        <taxon>Culicinae</taxon>
        <taxon>Culicini</taxon>
        <taxon>Culex</taxon>
        <taxon>Culex</taxon>
    </lineage>
</organism>
<protein>
    <submittedName>
        <fullName evidence="2">(northern house mosquito) hypothetical protein</fullName>
    </submittedName>
</protein>
<dbReference type="AlphaFoldDB" id="A0A8D8P3U5"/>
<accession>A0A8D8P3U5</accession>
<evidence type="ECO:0000313" key="2">
    <source>
        <dbReference type="EMBL" id="CAG6588337.1"/>
    </source>
</evidence>
<dbReference type="EMBL" id="HBUE01321388">
    <property type="protein sequence ID" value="CAG6588337.1"/>
    <property type="molecule type" value="Transcribed_RNA"/>
</dbReference>
<dbReference type="EMBL" id="HBUE01214864">
    <property type="protein sequence ID" value="CAG6536345.1"/>
    <property type="molecule type" value="Transcribed_RNA"/>
</dbReference>
<reference evidence="2" key="1">
    <citation type="submission" date="2021-05" db="EMBL/GenBank/DDBJ databases">
        <authorList>
            <person name="Alioto T."/>
            <person name="Alioto T."/>
            <person name="Gomez Garrido J."/>
        </authorList>
    </citation>
    <scope>NUCLEOTIDE SEQUENCE</scope>
</reference>
<sequence length="103" mass="12325">MSFRDFLLMFVLCCFCFPCAFVCLLAFSFLVCFVSYQLKRRLLINFFVCFVCVWLCLCVCFNCLFFCFYCFERIISNVLHTGKCKKIYIFMSNVYRFICSGFC</sequence>
<keyword evidence="1" id="KW-0812">Transmembrane</keyword>
<keyword evidence="1" id="KW-0472">Membrane</keyword>